<evidence type="ECO:0000313" key="5">
    <source>
        <dbReference type="EMBL" id="KAK0670341.1"/>
    </source>
</evidence>
<sequence length="411" mass="43256">MRSSLVLASNLLVILGSATPTELQQRDDVDECVQNELLNCFSSSLVQASQFCTNSIVTGTAFTAVVTVTPTITVTNTVTETATITNAVTEATTITQSLPLRARRRKRGCSHRPPLNCLRSFASSVEPLQFTSACACIGITSTTELATVTADATDTIVETPTVTEYVTVTPTPVEEESTQEPTLEPTPTTTPAEESTLEPSPTVTPESTTTTSAEESTLEATTISVPESTTSAAETTQEPTTTSSPQPTTSTVSIPQSTTSSTPPPLITNGDFSSNSLEGWSISSRVGTGASVAVISQGANYVMEIQSSYFVNFAAAGLGVSQTINCNPGSTYRVTFRMSIVSSYSNGNPWSVVMGSSTITSGTGSSLAWTQLSYTFVCSATETGNILTFRLQSNNNRAARMLVDDVVVTKL</sequence>
<dbReference type="SUPFAM" id="SSF49785">
    <property type="entry name" value="Galactose-binding domain-like"/>
    <property type="match status" value="1"/>
</dbReference>
<keyword evidence="3" id="KW-0732">Signal</keyword>
<feature type="signal peptide" evidence="3">
    <location>
        <begin position="1"/>
        <end position="18"/>
    </location>
</feature>
<comment type="caution">
    <text evidence="5">The sequence shown here is derived from an EMBL/GenBank/DDBJ whole genome shotgun (WGS) entry which is preliminary data.</text>
</comment>
<evidence type="ECO:0000313" key="6">
    <source>
        <dbReference type="Proteomes" id="UP001174997"/>
    </source>
</evidence>
<dbReference type="EMBL" id="JAULSY010000033">
    <property type="protein sequence ID" value="KAK0670341.1"/>
    <property type="molecule type" value="Genomic_DNA"/>
</dbReference>
<protein>
    <recommendedName>
        <fullName evidence="4">CBM-cenC domain-containing protein</fullName>
    </recommendedName>
</protein>
<feature type="region of interest" description="Disordered" evidence="2">
    <location>
        <begin position="169"/>
        <end position="272"/>
    </location>
</feature>
<evidence type="ECO:0000256" key="2">
    <source>
        <dbReference type="SAM" id="MobiDB-lite"/>
    </source>
</evidence>
<feature type="chain" id="PRO_5041282223" description="CBM-cenC domain-containing protein" evidence="3">
    <location>
        <begin position="19"/>
        <end position="411"/>
    </location>
</feature>
<feature type="domain" description="CBM-cenC" evidence="4">
    <location>
        <begin position="266"/>
        <end position="392"/>
    </location>
</feature>
<evidence type="ECO:0000256" key="1">
    <source>
        <dbReference type="ARBA" id="ARBA00022801"/>
    </source>
</evidence>
<evidence type="ECO:0000259" key="4">
    <source>
        <dbReference type="Pfam" id="PF02018"/>
    </source>
</evidence>
<keyword evidence="6" id="KW-1185">Reference proteome</keyword>
<keyword evidence="1" id="KW-0378">Hydrolase</keyword>
<gene>
    <name evidence="5" type="ORF">QBC41DRAFT_345679</name>
</gene>
<organism evidence="5 6">
    <name type="scientific">Cercophora samala</name>
    <dbReference type="NCBI Taxonomy" id="330535"/>
    <lineage>
        <taxon>Eukaryota</taxon>
        <taxon>Fungi</taxon>
        <taxon>Dikarya</taxon>
        <taxon>Ascomycota</taxon>
        <taxon>Pezizomycotina</taxon>
        <taxon>Sordariomycetes</taxon>
        <taxon>Sordariomycetidae</taxon>
        <taxon>Sordariales</taxon>
        <taxon>Lasiosphaeriaceae</taxon>
        <taxon>Cercophora</taxon>
    </lineage>
</organism>
<reference evidence="5" key="1">
    <citation type="submission" date="2023-06" db="EMBL/GenBank/DDBJ databases">
        <title>Genome-scale phylogeny and comparative genomics of the fungal order Sordariales.</title>
        <authorList>
            <consortium name="Lawrence Berkeley National Laboratory"/>
            <person name="Hensen N."/>
            <person name="Bonometti L."/>
            <person name="Westerberg I."/>
            <person name="Brannstrom I.O."/>
            <person name="Guillou S."/>
            <person name="Cros-Aarteil S."/>
            <person name="Calhoun S."/>
            <person name="Haridas S."/>
            <person name="Kuo A."/>
            <person name="Mondo S."/>
            <person name="Pangilinan J."/>
            <person name="Riley R."/>
            <person name="Labutti K."/>
            <person name="Andreopoulos B."/>
            <person name="Lipzen A."/>
            <person name="Chen C."/>
            <person name="Yanf M."/>
            <person name="Daum C."/>
            <person name="Ng V."/>
            <person name="Clum A."/>
            <person name="Steindorff A."/>
            <person name="Ohm R."/>
            <person name="Martin F."/>
            <person name="Silar P."/>
            <person name="Natvig D."/>
            <person name="Lalanne C."/>
            <person name="Gautier V."/>
            <person name="Ament-Velasquez S.L."/>
            <person name="Kruys A."/>
            <person name="Hutchinson M.I."/>
            <person name="Powell A.J."/>
            <person name="Barry K."/>
            <person name="Miller A.N."/>
            <person name="Grigoriev I.V."/>
            <person name="Debuchy R."/>
            <person name="Gladieux P."/>
            <person name="Thoren M.H."/>
            <person name="Johannesson H."/>
        </authorList>
    </citation>
    <scope>NUCLEOTIDE SEQUENCE</scope>
    <source>
        <strain evidence="5">CBS 307.81</strain>
    </source>
</reference>
<feature type="compositionally biased region" description="Low complexity" evidence="2">
    <location>
        <begin position="179"/>
        <end position="261"/>
    </location>
</feature>
<dbReference type="AlphaFoldDB" id="A0AA39ZG44"/>
<dbReference type="Pfam" id="PF02018">
    <property type="entry name" value="CBM_4_9"/>
    <property type="match status" value="1"/>
</dbReference>
<name>A0AA39ZG44_9PEZI</name>
<evidence type="ECO:0000256" key="3">
    <source>
        <dbReference type="SAM" id="SignalP"/>
    </source>
</evidence>
<dbReference type="InterPro" id="IPR003305">
    <property type="entry name" value="CenC_carb-bd"/>
</dbReference>
<dbReference type="Proteomes" id="UP001174997">
    <property type="component" value="Unassembled WGS sequence"/>
</dbReference>
<dbReference type="Gene3D" id="2.60.120.260">
    <property type="entry name" value="Galactose-binding domain-like"/>
    <property type="match status" value="1"/>
</dbReference>
<proteinExistence type="predicted"/>
<dbReference type="InterPro" id="IPR008979">
    <property type="entry name" value="Galactose-bd-like_sf"/>
</dbReference>
<dbReference type="GO" id="GO:0016798">
    <property type="term" value="F:hydrolase activity, acting on glycosyl bonds"/>
    <property type="evidence" value="ECO:0007669"/>
    <property type="project" value="InterPro"/>
</dbReference>
<accession>A0AA39ZG44</accession>